<dbReference type="EMBL" id="JBHMBW010000011">
    <property type="protein sequence ID" value="MFB9624203.1"/>
    <property type="molecule type" value="Genomic_DNA"/>
</dbReference>
<keyword evidence="1" id="KW-0472">Membrane</keyword>
<feature type="transmembrane region" description="Helical" evidence="1">
    <location>
        <begin position="107"/>
        <end position="125"/>
    </location>
</feature>
<name>A0ABV5RZE7_9ACTN</name>
<evidence type="ECO:0000313" key="2">
    <source>
        <dbReference type="EMBL" id="MFB9624203.1"/>
    </source>
</evidence>
<sequence length="154" mass="16369">MDSSKAGASSVPQRLPERAVLAGVAGAILVLLHIGWMLLVAAVLDDDSRCGLFGCLGEIVTGWESGRWVVPVLAWPLLHVLRVRPAWPVALVAPLFLVSLWELTDDALGVFFVLGSVLAYPFAALVTAPHASWRQRGLGLALFLTFCVGLALSG</sequence>
<feature type="transmembrane region" description="Helical" evidence="1">
    <location>
        <begin position="137"/>
        <end position="153"/>
    </location>
</feature>
<accession>A0ABV5RZE7</accession>
<organism evidence="2 3">
    <name type="scientific">Nonomuraea helvata</name>
    <dbReference type="NCBI Taxonomy" id="37484"/>
    <lineage>
        <taxon>Bacteria</taxon>
        <taxon>Bacillati</taxon>
        <taxon>Actinomycetota</taxon>
        <taxon>Actinomycetes</taxon>
        <taxon>Streptosporangiales</taxon>
        <taxon>Streptosporangiaceae</taxon>
        <taxon>Nonomuraea</taxon>
    </lineage>
</organism>
<gene>
    <name evidence="2" type="ORF">ACFFSA_14040</name>
</gene>
<keyword evidence="1" id="KW-0812">Transmembrane</keyword>
<comment type="caution">
    <text evidence="2">The sequence shown here is derived from an EMBL/GenBank/DDBJ whole genome shotgun (WGS) entry which is preliminary data.</text>
</comment>
<dbReference type="Proteomes" id="UP001589532">
    <property type="component" value="Unassembled WGS sequence"/>
</dbReference>
<keyword evidence="3" id="KW-1185">Reference proteome</keyword>
<evidence type="ECO:0000256" key="1">
    <source>
        <dbReference type="SAM" id="Phobius"/>
    </source>
</evidence>
<protein>
    <submittedName>
        <fullName evidence="2">Uncharacterized protein</fullName>
    </submittedName>
</protein>
<feature type="transmembrane region" description="Helical" evidence="1">
    <location>
        <begin position="20"/>
        <end position="44"/>
    </location>
</feature>
<reference evidence="2 3" key="1">
    <citation type="submission" date="2024-09" db="EMBL/GenBank/DDBJ databases">
        <authorList>
            <person name="Sun Q."/>
            <person name="Mori K."/>
        </authorList>
    </citation>
    <scope>NUCLEOTIDE SEQUENCE [LARGE SCALE GENOMIC DNA]</scope>
    <source>
        <strain evidence="2 3">JCM 3143</strain>
    </source>
</reference>
<evidence type="ECO:0000313" key="3">
    <source>
        <dbReference type="Proteomes" id="UP001589532"/>
    </source>
</evidence>
<keyword evidence="1" id="KW-1133">Transmembrane helix</keyword>
<proteinExistence type="predicted"/>
<dbReference type="RefSeq" id="WP_344993141.1">
    <property type="nucleotide sequence ID" value="NZ_BAAAXV010000007.1"/>
</dbReference>